<sequence length="1446" mass="162046">MAADNKHLAVCLSYDGSVAPGENESDKFPGRRGYRNSCFSADEEAFPNSVDTFARNDRPALSELIKRNPTEQLDQIHALSSVDATSDLGKDLNAFEGFGWIKGVLIRCILCIIGATLYLRMSWIAGQAGIFLGMVVILLSLLVVVITSVSMSAIATNGEVKNGGCYYLISRSLGPEFGGSIGLILYIANMINGAMNCVGLAESMVGLLKEQGITLFDGGINDIRLFALTTCLILQLIIFVGTEFENKTQILLLITICVSVAAHTIGAFLPLSTTQISQGMTGFSMQTIWDNMWPDYRDNNSFITMFGVYFPAMTGIMAGANMSGDLKDASKSIPIGTMVSIVVTTCVYSATMLLSAFATVRDSNGIDPPMYDNFTGLYIPPSCKANFTCKYGLANDYNIPMTQSVYGPLIVAGIIASTLSSASGCMIGAPRILQALCQDELFPGVSIFGKGRGPTNEPFPAYILTFLLTCGVILIGDLNAIAEIITNFFLAAFAITNFACFDATASNSPGFRPGFKYYNKWLSLFGAVLCIVCMFVLSWIFSLLTFFIFSILYLYLKHAGKKVSWGSSAEANRYRVALMGLLKLSRTDEHVKNYRPQILVLTGNPASRQCLVDFAYCISDGKNLMICGHVVPYSSSVAATACVRKLNAKMTDWLREQQRKAFYCSVANKSLRNGVQGLLQTVGLGKMQPNILMMGFKQNWLKESIRVEEKKHVDEYLGVILDAFESDMSLCIFRNGTDKLDNSSSMRDVLDNLLLRLPDVTLSDAGSNLHDDFVRGVAVEKARPVSGTIPRKAIEHAQRINSKLQTSSSVLNLTQRAKSPEPIPIKNNSDVIYSGSSGNNLGKKFRVKIKDGEIDVWYLYDDGGLTLLMSHLISSNINSFLCNANLRIFVICSSTSNPNEIKINMEKMLTKLRISFKAVKVIVEEDTGLYRETTDEYNAFLEILNPVNGSKFVYCKLPTNKDYQVFDKIKMNEGEFEKVKNAHYYQYNSAISSLMGAVGKEIYEMKNRHDKRKMQKCVERIESRYSLKDIAKCLVVKPKKFVQTLKIKRNKLFRVRSFTIKKYKLFRRSLQGHVINKREIFNVRHVQYAPGMLDARRHYNSSTFEDIRDFFVNIKNVVANQTKKATPWAKVHSQIKAIDENIKNFRNKDNYRDKVLFMMTGKTIRRKPNKISQSLSEQYGLKEPMWLKMAHGLLDSVQASSNISFTKVLSPKFFSIYEKMDSERTDNILSPNLFPLYESERENKQDVLPVPTILKKLGFEPKNRDNLLELLMEVSGVSENVNMLMGKLEGTNESELEPEIDGFTNSFNEVFKTLRNTFSRRQRRELDQKKYTFMSRKQLEFMFGENGIYNMDTLPFDLDDYEKWTEVQKKMALINVLKKMAEVESSRRIRKSVILSPFSFSPTLRSHTLLAPIILSPSMFSPGLVGLITMSPPIMSPQLANPLIIS</sequence>
<evidence type="ECO:0000313" key="1">
    <source>
        <dbReference type="Proteomes" id="UP000095286"/>
    </source>
</evidence>
<dbReference type="Proteomes" id="UP000095286">
    <property type="component" value="Unplaced"/>
</dbReference>
<dbReference type="WBParaSite" id="RSKR_0001035500.1">
    <property type="protein sequence ID" value="RSKR_0001035500.1"/>
    <property type="gene ID" value="RSKR_0001035500"/>
</dbReference>
<accession>A0AC35UCH6</accession>
<organism evidence="1 2">
    <name type="scientific">Rhabditophanes sp. KR3021</name>
    <dbReference type="NCBI Taxonomy" id="114890"/>
    <lineage>
        <taxon>Eukaryota</taxon>
        <taxon>Metazoa</taxon>
        <taxon>Ecdysozoa</taxon>
        <taxon>Nematoda</taxon>
        <taxon>Chromadorea</taxon>
        <taxon>Rhabditida</taxon>
        <taxon>Tylenchina</taxon>
        <taxon>Panagrolaimomorpha</taxon>
        <taxon>Strongyloidoidea</taxon>
        <taxon>Alloionematidae</taxon>
        <taxon>Rhabditophanes</taxon>
    </lineage>
</organism>
<name>A0AC35UCH6_9BILA</name>
<protein>
    <submittedName>
        <fullName evidence="2">Solute carrier family 12 member 1</fullName>
    </submittedName>
</protein>
<reference evidence="2" key="1">
    <citation type="submission" date="2016-11" db="UniProtKB">
        <authorList>
            <consortium name="WormBaseParasite"/>
        </authorList>
    </citation>
    <scope>IDENTIFICATION</scope>
    <source>
        <strain evidence="2">KR3021</strain>
    </source>
</reference>
<proteinExistence type="predicted"/>
<evidence type="ECO:0000313" key="2">
    <source>
        <dbReference type="WBParaSite" id="RSKR_0001035500.1"/>
    </source>
</evidence>